<keyword evidence="3" id="KW-1185">Reference proteome</keyword>
<feature type="transmembrane region" description="Helical" evidence="1">
    <location>
        <begin position="75"/>
        <end position="97"/>
    </location>
</feature>
<gene>
    <name evidence="2" type="ORF">K458DRAFT_25366</name>
</gene>
<evidence type="ECO:0000313" key="2">
    <source>
        <dbReference type="EMBL" id="KAF2684677.1"/>
    </source>
</evidence>
<keyword evidence="1" id="KW-1133">Transmembrane helix</keyword>
<keyword evidence="1" id="KW-0812">Transmembrane</keyword>
<dbReference type="AlphaFoldDB" id="A0A6G1J2C8"/>
<feature type="transmembrane region" description="Helical" evidence="1">
    <location>
        <begin position="6"/>
        <end position="31"/>
    </location>
</feature>
<dbReference type="EMBL" id="MU005580">
    <property type="protein sequence ID" value="KAF2684677.1"/>
    <property type="molecule type" value="Genomic_DNA"/>
</dbReference>
<name>A0A6G1J2C8_9PLEO</name>
<protein>
    <submittedName>
        <fullName evidence="2">Uncharacterized protein</fullName>
    </submittedName>
</protein>
<reference evidence="2" key="1">
    <citation type="journal article" date="2020" name="Stud. Mycol.">
        <title>101 Dothideomycetes genomes: a test case for predicting lifestyles and emergence of pathogens.</title>
        <authorList>
            <person name="Haridas S."/>
            <person name="Albert R."/>
            <person name="Binder M."/>
            <person name="Bloem J."/>
            <person name="Labutti K."/>
            <person name="Salamov A."/>
            <person name="Andreopoulos B."/>
            <person name="Baker S."/>
            <person name="Barry K."/>
            <person name="Bills G."/>
            <person name="Bluhm B."/>
            <person name="Cannon C."/>
            <person name="Castanera R."/>
            <person name="Culley D."/>
            <person name="Daum C."/>
            <person name="Ezra D."/>
            <person name="Gonzalez J."/>
            <person name="Henrissat B."/>
            <person name="Kuo A."/>
            <person name="Liang C."/>
            <person name="Lipzen A."/>
            <person name="Lutzoni F."/>
            <person name="Magnuson J."/>
            <person name="Mondo S."/>
            <person name="Nolan M."/>
            <person name="Ohm R."/>
            <person name="Pangilinan J."/>
            <person name="Park H.-J."/>
            <person name="Ramirez L."/>
            <person name="Alfaro M."/>
            <person name="Sun H."/>
            <person name="Tritt A."/>
            <person name="Yoshinaga Y."/>
            <person name="Zwiers L.-H."/>
            <person name="Turgeon B."/>
            <person name="Goodwin S."/>
            <person name="Spatafora J."/>
            <person name="Crous P."/>
            <person name="Grigoriev I."/>
        </authorList>
    </citation>
    <scope>NUCLEOTIDE SEQUENCE</scope>
    <source>
        <strain evidence="2">CBS 122367</strain>
    </source>
</reference>
<sequence length="98" mass="10982">MSEHFLLCIFTCIIDILGTAASLLSAHLSFVRFSLECDSRWQVSLAFCYSLPTEVCATLHLMLWAGSPLLSFDAFFGSCFPLFSFPFFYFLFIALGLG</sequence>
<proteinExistence type="predicted"/>
<accession>A0A6G1J2C8</accession>
<evidence type="ECO:0000256" key="1">
    <source>
        <dbReference type="SAM" id="Phobius"/>
    </source>
</evidence>
<dbReference type="Proteomes" id="UP000799291">
    <property type="component" value="Unassembled WGS sequence"/>
</dbReference>
<keyword evidence="1" id="KW-0472">Membrane</keyword>
<organism evidence="2 3">
    <name type="scientific">Lentithecium fluviatile CBS 122367</name>
    <dbReference type="NCBI Taxonomy" id="1168545"/>
    <lineage>
        <taxon>Eukaryota</taxon>
        <taxon>Fungi</taxon>
        <taxon>Dikarya</taxon>
        <taxon>Ascomycota</taxon>
        <taxon>Pezizomycotina</taxon>
        <taxon>Dothideomycetes</taxon>
        <taxon>Pleosporomycetidae</taxon>
        <taxon>Pleosporales</taxon>
        <taxon>Massarineae</taxon>
        <taxon>Lentitheciaceae</taxon>
        <taxon>Lentithecium</taxon>
    </lineage>
</organism>
<evidence type="ECO:0000313" key="3">
    <source>
        <dbReference type="Proteomes" id="UP000799291"/>
    </source>
</evidence>